<organism evidence="2 3">
    <name type="scientific">Trabulsiella odontotermitis</name>
    <dbReference type="NCBI Taxonomy" id="379893"/>
    <lineage>
        <taxon>Bacteria</taxon>
        <taxon>Pseudomonadati</taxon>
        <taxon>Pseudomonadota</taxon>
        <taxon>Gammaproteobacteria</taxon>
        <taxon>Enterobacterales</taxon>
        <taxon>Enterobacteriaceae</taxon>
        <taxon>Trabulsiella</taxon>
    </lineage>
</organism>
<reference evidence="2 3" key="1">
    <citation type="journal article" date="2015" name="Appl. Environ. Microbiol.">
        <title>The Enterobacterium Trabulsiella odontotermitis Presents Novel Adaptations Related to Its Association with Fungus-Growing Termites.</title>
        <authorList>
            <person name="Sapountzis P."/>
            <person name="Gruntjes T."/>
            <person name="Otani S."/>
            <person name="Estevez J."/>
            <person name="da Costa R.R."/>
            <person name="Plunkett G.3rd."/>
            <person name="Perna N.T."/>
            <person name="Poulsen M."/>
        </authorList>
    </citation>
    <scope>NUCLEOTIDE SEQUENCE [LARGE SCALE GENOMIC DNA]</scope>
    <source>
        <strain evidence="2 3">12</strain>
    </source>
</reference>
<protein>
    <submittedName>
        <fullName evidence="2">Uncharacterized protein</fullName>
    </submittedName>
</protein>
<comment type="caution">
    <text evidence="2">The sequence shown here is derived from an EMBL/GenBank/DDBJ whole genome shotgun (WGS) entry which is preliminary data.</text>
</comment>
<feature type="region of interest" description="Disordered" evidence="1">
    <location>
        <begin position="1"/>
        <end position="76"/>
    </location>
</feature>
<dbReference type="EMBL" id="JNGI01000032">
    <property type="protein sequence ID" value="KNC94159.1"/>
    <property type="molecule type" value="Genomic_DNA"/>
</dbReference>
<dbReference type="OrthoDB" id="6507302at2"/>
<name>A0A0L0GZJ1_9ENTR</name>
<evidence type="ECO:0000313" key="2">
    <source>
        <dbReference type="EMBL" id="KNC94159.1"/>
    </source>
</evidence>
<evidence type="ECO:0000256" key="1">
    <source>
        <dbReference type="SAM" id="MobiDB-lite"/>
    </source>
</evidence>
<proteinExistence type="predicted"/>
<accession>A0A0L0GZJ1</accession>
<feature type="compositionally biased region" description="Polar residues" evidence="1">
    <location>
        <begin position="1"/>
        <end position="10"/>
    </location>
</feature>
<dbReference type="AlphaFoldDB" id="A0A0L0GZJ1"/>
<gene>
    <name evidence="2" type="ORF">GM31_15950</name>
</gene>
<dbReference type="PATRIC" id="fig|379893.4.peg.3243"/>
<feature type="compositionally biased region" description="Acidic residues" evidence="1">
    <location>
        <begin position="31"/>
        <end position="47"/>
    </location>
</feature>
<dbReference type="RefSeq" id="WP_049856600.1">
    <property type="nucleotide sequence ID" value="NZ_JNGI01000032.1"/>
</dbReference>
<keyword evidence="3" id="KW-1185">Reference proteome</keyword>
<sequence length="131" mass="14282">MAKTVKNTGAQVVPVLSEEEEKALTMAGTEPDGDLLSVDEEDVEATDEGDHIPEGDDFNDDDDGGEDTDDTDDEDGLLVVVCKGHTLYHDGKKYPQSHRLRMRAEDASRLLKRGVVVKFDDLLKKVSGHAG</sequence>
<evidence type="ECO:0000313" key="3">
    <source>
        <dbReference type="Proteomes" id="UP000037393"/>
    </source>
</evidence>
<feature type="compositionally biased region" description="Acidic residues" evidence="1">
    <location>
        <begin position="55"/>
        <end position="76"/>
    </location>
</feature>
<dbReference type="Proteomes" id="UP000037393">
    <property type="component" value="Unassembled WGS sequence"/>
</dbReference>